<keyword evidence="1" id="KW-0808">Transferase</keyword>
<dbReference type="CDD" id="cd04301">
    <property type="entry name" value="NAT_SF"/>
    <property type="match status" value="1"/>
</dbReference>
<evidence type="ECO:0000256" key="3">
    <source>
        <dbReference type="SAM" id="MobiDB-lite"/>
    </source>
</evidence>
<dbReference type="PANTHER" id="PTHR43800:SF1">
    <property type="entry name" value="PEPTIDYL-LYSINE N-ACETYLTRANSFERASE YJAB"/>
    <property type="match status" value="1"/>
</dbReference>
<dbReference type="EMBL" id="JACCHP010000010">
    <property type="protein sequence ID" value="MBH5399293.1"/>
    <property type="molecule type" value="Genomic_DNA"/>
</dbReference>
<feature type="compositionally biased region" description="Basic and acidic residues" evidence="3">
    <location>
        <begin position="177"/>
        <end position="190"/>
    </location>
</feature>
<dbReference type="InterPro" id="IPR000182">
    <property type="entry name" value="GNAT_dom"/>
</dbReference>
<evidence type="ECO:0000259" key="4">
    <source>
        <dbReference type="PROSITE" id="PS51186"/>
    </source>
</evidence>
<keyword evidence="2" id="KW-0012">Acyltransferase</keyword>
<feature type="region of interest" description="Disordered" evidence="3">
    <location>
        <begin position="177"/>
        <end position="202"/>
    </location>
</feature>
<protein>
    <submittedName>
        <fullName evidence="5">GNAT family N-acetyltransferase</fullName>
    </submittedName>
</protein>
<proteinExistence type="predicted"/>
<dbReference type="PROSITE" id="PS51186">
    <property type="entry name" value="GNAT"/>
    <property type="match status" value="1"/>
</dbReference>
<accession>A0ABS0PQ50</accession>
<evidence type="ECO:0000256" key="1">
    <source>
        <dbReference type="ARBA" id="ARBA00022679"/>
    </source>
</evidence>
<keyword evidence="6" id="KW-1185">Reference proteome</keyword>
<name>A0ABS0PQ50_9BRAD</name>
<reference evidence="5 6" key="1">
    <citation type="submission" date="2020-07" db="EMBL/GenBank/DDBJ databases">
        <title>Bradyrhizobium diversity isolated from nodules of indigenous legumes of Western Australia.</title>
        <authorList>
            <person name="Klepa M.S."/>
        </authorList>
    </citation>
    <scope>NUCLEOTIDE SEQUENCE [LARGE SCALE GENOMIC DNA]</scope>
    <source>
        <strain evidence="5 6">CNPSo 4010</strain>
    </source>
</reference>
<sequence length="233" mass="26355">MIVPDGYSDVPNGKIAAVVTHLEMTAPPARRDDPPGDWSLRKVDAPALAWYRDLYRRVGENWLWLARPHLTDAELAAIIHAPGVEVYALVAEGRDEGFLELDFREPGQCEVVYFGVTASLIGTGAARFLMNRALEIAWSRDLRRLWLHTCTFDHPGAVTFYQRSGFRPFRRQIEIDDDPRLDGRAPRDAAPHGNSARLPPYRHSGARHLARARNPFLRGRQCMMDSQIRNCAS</sequence>
<dbReference type="SUPFAM" id="SSF55729">
    <property type="entry name" value="Acyl-CoA N-acyltransferases (Nat)"/>
    <property type="match status" value="1"/>
</dbReference>
<dbReference type="Gene3D" id="3.40.630.30">
    <property type="match status" value="1"/>
</dbReference>
<evidence type="ECO:0000313" key="5">
    <source>
        <dbReference type="EMBL" id="MBH5399293.1"/>
    </source>
</evidence>
<feature type="domain" description="N-acetyltransferase" evidence="4">
    <location>
        <begin position="24"/>
        <end position="188"/>
    </location>
</feature>
<dbReference type="Proteomes" id="UP000807370">
    <property type="component" value="Unassembled WGS sequence"/>
</dbReference>
<dbReference type="InterPro" id="IPR016181">
    <property type="entry name" value="Acyl_CoA_acyltransferase"/>
</dbReference>
<evidence type="ECO:0000313" key="6">
    <source>
        <dbReference type="Proteomes" id="UP000807370"/>
    </source>
</evidence>
<dbReference type="PANTHER" id="PTHR43800">
    <property type="entry name" value="PEPTIDYL-LYSINE N-ACETYLTRANSFERASE YJAB"/>
    <property type="match status" value="1"/>
</dbReference>
<organism evidence="5 6">
    <name type="scientific">Bradyrhizobium agreste</name>
    <dbReference type="NCBI Taxonomy" id="2751811"/>
    <lineage>
        <taxon>Bacteria</taxon>
        <taxon>Pseudomonadati</taxon>
        <taxon>Pseudomonadota</taxon>
        <taxon>Alphaproteobacteria</taxon>
        <taxon>Hyphomicrobiales</taxon>
        <taxon>Nitrobacteraceae</taxon>
        <taxon>Bradyrhizobium</taxon>
    </lineage>
</organism>
<dbReference type="Pfam" id="PF00583">
    <property type="entry name" value="Acetyltransf_1"/>
    <property type="match status" value="1"/>
</dbReference>
<gene>
    <name evidence="5" type="ORF">HZZ13_16115</name>
</gene>
<comment type="caution">
    <text evidence="5">The sequence shown here is derived from an EMBL/GenBank/DDBJ whole genome shotgun (WGS) entry which is preliminary data.</text>
</comment>
<evidence type="ECO:0000256" key="2">
    <source>
        <dbReference type="ARBA" id="ARBA00023315"/>
    </source>
</evidence>